<keyword evidence="20" id="KW-1185">Reference proteome</keyword>
<dbReference type="PROSITE" id="PS00178">
    <property type="entry name" value="AA_TRNA_LIGASE_I"/>
    <property type="match status" value="1"/>
</dbReference>
<gene>
    <name evidence="21" type="primary">VARS2</name>
</gene>
<dbReference type="InterPro" id="IPR001412">
    <property type="entry name" value="aa-tRNA-synth_I_CS"/>
</dbReference>
<evidence type="ECO:0000256" key="12">
    <source>
        <dbReference type="ARBA" id="ARBA00040837"/>
    </source>
</evidence>
<comment type="similarity">
    <text evidence="2 15">Belongs to the class-I aminoacyl-tRNA synthetase family.</text>
</comment>
<evidence type="ECO:0000256" key="13">
    <source>
        <dbReference type="ARBA" id="ARBA00043854"/>
    </source>
</evidence>
<protein>
    <recommendedName>
        <fullName evidence="12">Valine--tRNA ligase, mitochondrial</fullName>
        <ecNumber evidence="3">6.1.1.9</ecNumber>
    </recommendedName>
    <alternativeName>
        <fullName evidence="11">Valyl-tRNA synthetase</fullName>
    </alternativeName>
</protein>
<dbReference type="InterPro" id="IPR009080">
    <property type="entry name" value="tRNAsynth_Ia_anticodon-bd"/>
</dbReference>
<accession>A0ABM1KMH7</accession>
<comment type="catalytic activity">
    <reaction evidence="14">
        <text>tRNA(Val) + L-valine + ATP = L-valyl-tRNA(Val) + AMP + diphosphate</text>
        <dbReference type="Rhea" id="RHEA:10704"/>
        <dbReference type="Rhea" id="RHEA-COMP:9672"/>
        <dbReference type="Rhea" id="RHEA-COMP:9708"/>
        <dbReference type="ChEBI" id="CHEBI:30616"/>
        <dbReference type="ChEBI" id="CHEBI:33019"/>
        <dbReference type="ChEBI" id="CHEBI:57762"/>
        <dbReference type="ChEBI" id="CHEBI:78442"/>
        <dbReference type="ChEBI" id="CHEBI:78537"/>
        <dbReference type="ChEBI" id="CHEBI:456215"/>
        <dbReference type="EC" id="6.1.1.9"/>
    </reaction>
</comment>
<evidence type="ECO:0000259" key="19">
    <source>
        <dbReference type="Pfam" id="PF08264"/>
    </source>
</evidence>
<dbReference type="InterPro" id="IPR009008">
    <property type="entry name" value="Val/Leu/Ile-tRNA-synth_edit"/>
</dbReference>
<dbReference type="Pfam" id="PF08264">
    <property type="entry name" value="Anticodon_1"/>
    <property type="match status" value="1"/>
</dbReference>
<dbReference type="CDD" id="cd07962">
    <property type="entry name" value="Anticodon_Ia_Val"/>
    <property type="match status" value="1"/>
</dbReference>
<proteinExistence type="inferred from homology"/>
<dbReference type="PANTHER" id="PTHR11946">
    <property type="entry name" value="VALYL-TRNA SYNTHETASES"/>
    <property type="match status" value="1"/>
</dbReference>
<feature type="domain" description="Aminoacyl-tRNA synthetase class Ia" evidence="18">
    <location>
        <begin position="128"/>
        <end position="754"/>
    </location>
</feature>
<name>A0ABM1KMH7_GEKJA</name>
<evidence type="ECO:0000256" key="4">
    <source>
        <dbReference type="ARBA" id="ARBA00022598"/>
    </source>
</evidence>
<feature type="region of interest" description="Disordered" evidence="17">
    <location>
        <begin position="33"/>
        <end position="68"/>
    </location>
</feature>
<evidence type="ECO:0000256" key="14">
    <source>
        <dbReference type="ARBA" id="ARBA00047552"/>
    </source>
</evidence>
<evidence type="ECO:0000256" key="11">
    <source>
        <dbReference type="ARBA" id="ARBA00029936"/>
    </source>
</evidence>
<dbReference type="Gene3D" id="3.40.50.620">
    <property type="entry name" value="HUPs"/>
    <property type="match status" value="2"/>
</dbReference>
<keyword evidence="7 15" id="KW-0648">Protein biosynthesis</keyword>
<dbReference type="InterPro" id="IPR002300">
    <property type="entry name" value="aa-tRNA-synth_Ia"/>
</dbReference>
<keyword evidence="6 15" id="KW-0067">ATP-binding</keyword>
<dbReference type="InterPro" id="IPR013155">
    <property type="entry name" value="M/V/L/I-tRNA-synth_anticd-bd"/>
</dbReference>
<evidence type="ECO:0000313" key="21">
    <source>
        <dbReference type="RefSeq" id="XP_015274914.1"/>
    </source>
</evidence>
<dbReference type="GeneID" id="107117333"/>
<evidence type="ECO:0000259" key="18">
    <source>
        <dbReference type="Pfam" id="PF00133"/>
    </source>
</evidence>
<evidence type="ECO:0000256" key="3">
    <source>
        <dbReference type="ARBA" id="ARBA00013169"/>
    </source>
</evidence>
<dbReference type="RefSeq" id="XP_015274914.1">
    <property type="nucleotide sequence ID" value="XM_015419428.1"/>
</dbReference>
<dbReference type="Gene3D" id="1.10.730.10">
    <property type="entry name" value="Isoleucyl-tRNA Synthetase, Domain 1"/>
    <property type="match status" value="1"/>
</dbReference>
<dbReference type="PRINTS" id="PR00986">
    <property type="entry name" value="TRNASYNTHVAL"/>
</dbReference>
<evidence type="ECO:0000256" key="1">
    <source>
        <dbReference type="ARBA" id="ARBA00004173"/>
    </source>
</evidence>
<dbReference type="EC" id="6.1.1.9" evidence="3"/>
<dbReference type="SUPFAM" id="SSF52374">
    <property type="entry name" value="Nucleotidylyl transferase"/>
    <property type="match status" value="1"/>
</dbReference>
<evidence type="ECO:0000256" key="6">
    <source>
        <dbReference type="ARBA" id="ARBA00022840"/>
    </source>
</evidence>
<dbReference type="InterPro" id="IPR002303">
    <property type="entry name" value="Valyl-tRNA_ligase"/>
</dbReference>
<dbReference type="CDD" id="cd00817">
    <property type="entry name" value="ValRS_core"/>
    <property type="match status" value="1"/>
</dbReference>
<dbReference type="InterPro" id="IPR014729">
    <property type="entry name" value="Rossmann-like_a/b/a_fold"/>
</dbReference>
<dbReference type="GO" id="GO:0016874">
    <property type="term" value="F:ligase activity"/>
    <property type="evidence" value="ECO:0007669"/>
    <property type="project" value="UniProtKB-KW"/>
</dbReference>
<keyword evidence="4 15" id="KW-0436">Ligase</keyword>
<evidence type="ECO:0000256" key="17">
    <source>
        <dbReference type="SAM" id="MobiDB-lite"/>
    </source>
</evidence>
<comment type="subcellular location">
    <subcellularLocation>
        <location evidence="1">Mitochondrion</location>
    </subcellularLocation>
</comment>
<dbReference type="Pfam" id="PF00133">
    <property type="entry name" value="tRNA-synt_1"/>
    <property type="match status" value="1"/>
</dbReference>
<dbReference type="Gene3D" id="3.90.740.10">
    <property type="entry name" value="Valyl/Leucyl/Isoleucyl-tRNA synthetase, editing domain"/>
    <property type="match status" value="2"/>
</dbReference>
<keyword evidence="10 15" id="KW-0030">Aminoacyl-tRNA synthetase</keyword>
<dbReference type="InterPro" id="IPR033705">
    <property type="entry name" value="Anticodon_Ia_Val"/>
</dbReference>
<evidence type="ECO:0000256" key="9">
    <source>
        <dbReference type="ARBA" id="ARBA00023128"/>
    </source>
</evidence>
<dbReference type="PANTHER" id="PTHR11946:SF71">
    <property type="entry name" value="VALINE--TRNA LIGASE, MITOCHONDRIAL"/>
    <property type="match status" value="1"/>
</dbReference>
<comment type="function">
    <text evidence="13">Catalyzes the attachment of valine to tRNA(Val) in a two-step reaction: valine is first activated by ATP to form Val-AMP and then transferred to the acceptor end of tRNA(Val).</text>
</comment>
<evidence type="ECO:0000256" key="10">
    <source>
        <dbReference type="ARBA" id="ARBA00023146"/>
    </source>
</evidence>
<evidence type="ECO:0000256" key="7">
    <source>
        <dbReference type="ARBA" id="ARBA00022917"/>
    </source>
</evidence>
<sequence length="1084" mass="123413">MPSAQLNSSTSRRLHSLCRLLLSKKRSWEVPGGWKAYSQANKPDPSKQAGKTSHLKNRAEKQKRQRERMESIEVRMATGLKKELPRQTKTLALKSEVLYDIPTEAGEKKDTSGPLPASYSPRYIEDAWYAWWVKEGFFKPEYQHQLPHQKPEVFSLSIPPPNVTGSLHLGHALTVAIEDAVVRWKRMEGCQVLWVPGSDHAGIATQAVVERKIWKERGALRQDLTRKEFLQEVWNWKEEKGNEILQQLKVMGASLDWDRACFTMDSDFNQAVTEAFVRLHEEGLIYRDRQLVNWSCALRSAISDIEVENRQLEGWTELSVPGVPGKVPFGVLVTFAYEVEGEEGEELPVATTRPETMLGDVAVAVHPDDLRYTHLHGKRLRHPFTGQLLPIITDPSVEQDVGTGAVKITPAHSRIDYELGRRHGLPVVSVIAEDGTMTAECGKWLQGENRFLAREKVLAALKERGLYRDVKEHAMVLPLCSRSGDVVENLLKSQWFVRCEAMAHRALEAVESRHLKLIPEFHEKNWRTWLSKISDWCISRQLWWGHQIPAYRVTIPQSLDTGKEGSDELWVVGRTKAEAREKAADMLGEPEEDLKLVRDEDVLDTWFSSALFPFASLGWPRQTGDLQQFYPNSLSETGSDLLFFWVARMVMLGEQLTGKLPFSQVFLHPMVRDAHGRKMSKSLGNVIDPLDVIHGASLQDLQEKLQKSNLDPREVAIAMEGQQQDFPGGIPELGTDALRFALCSYSTQGDGINLDVAAVENASRFCNKVLNAMKFTLAALGEGFTPLTPEEFFPSSPMDRWILSRLYHTAQECTQRFEKFELHFVTTAVHIFWLHDFCSVYMESIKPILSSRDPARLLSTRQTLYSCTDLALRLLSPFMPYLTEELWQRLPKVDTASPPSICVARYPNTEYLAHWSHPEEEANFLLVQEIIKAVRYLRSKYQLTKARPITYVVCPELAVREVYENYQEPLQTLSFAGSLRFFLDPEKAELPVGCVAAKANNHTDIYVDLQGLVDPQKELLKLRSEQQKLEQQLTGLTIRVQGARYQEQVSLKAKARLQQKISSLHLELEQVKQATETFQKMAAR</sequence>
<evidence type="ECO:0000256" key="2">
    <source>
        <dbReference type="ARBA" id="ARBA00005594"/>
    </source>
</evidence>
<organism evidence="20 21">
    <name type="scientific">Gekko japonicus</name>
    <name type="common">Schlegel's Japanese gecko</name>
    <dbReference type="NCBI Taxonomy" id="146911"/>
    <lineage>
        <taxon>Eukaryota</taxon>
        <taxon>Metazoa</taxon>
        <taxon>Chordata</taxon>
        <taxon>Craniata</taxon>
        <taxon>Vertebrata</taxon>
        <taxon>Euteleostomi</taxon>
        <taxon>Lepidosauria</taxon>
        <taxon>Squamata</taxon>
        <taxon>Bifurcata</taxon>
        <taxon>Gekkota</taxon>
        <taxon>Gekkonidae</taxon>
        <taxon>Gekkoninae</taxon>
        <taxon>Gekko</taxon>
    </lineage>
</organism>
<dbReference type="Proteomes" id="UP000694871">
    <property type="component" value="Unplaced"/>
</dbReference>
<keyword evidence="5 15" id="KW-0547">Nucleotide-binding</keyword>
<evidence type="ECO:0000313" key="20">
    <source>
        <dbReference type="Proteomes" id="UP000694871"/>
    </source>
</evidence>
<dbReference type="HAMAP" id="MF_02004">
    <property type="entry name" value="Val_tRNA_synth_type1"/>
    <property type="match status" value="1"/>
</dbReference>
<dbReference type="SUPFAM" id="SSF50677">
    <property type="entry name" value="ValRS/IleRS/LeuRS editing domain"/>
    <property type="match status" value="1"/>
</dbReference>
<keyword evidence="9" id="KW-0496">Mitochondrion</keyword>
<evidence type="ECO:0000256" key="8">
    <source>
        <dbReference type="ARBA" id="ARBA00022946"/>
    </source>
</evidence>
<dbReference type="NCBIfam" id="TIGR00422">
    <property type="entry name" value="valS"/>
    <property type="match status" value="1"/>
</dbReference>
<feature type="compositionally biased region" description="Basic and acidic residues" evidence="17">
    <location>
        <begin position="57"/>
        <end position="68"/>
    </location>
</feature>
<reference evidence="21" key="1">
    <citation type="submission" date="2025-08" db="UniProtKB">
        <authorList>
            <consortium name="RefSeq"/>
        </authorList>
    </citation>
    <scope>IDENTIFICATION</scope>
</reference>
<evidence type="ECO:0000256" key="15">
    <source>
        <dbReference type="RuleBase" id="RU363035"/>
    </source>
</evidence>
<keyword evidence="8" id="KW-0809">Transit peptide</keyword>
<dbReference type="SUPFAM" id="SSF47323">
    <property type="entry name" value="Anticodon-binding domain of a subclass of class I aminoacyl-tRNA synthetases"/>
    <property type="match status" value="1"/>
</dbReference>
<evidence type="ECO:0000256" key="16">
    <source>
        <dbReference type="SAM" id="Coils"/>
    </source>
</evidence>
<feature type="coiled-coil region" evidence="16">
    <location>
        <begin position="1019"/>
        <end position="1074"/>
    </location>
</feature>
<evidence type="ECO:0000256" key="5">
    <source>
        <dbReference type="ARBA" id="ARBA00022741"/>
    </source>
</evidence>
<keyword evidence="16" id="KW-0175">Coiled coil</keyword>
<dbReference type="NCBIfam" id="NF004349">
    <property type="entry name" value="PRK05729.1"/>
    <property type="match status" value="1"/>
</dbReference>
<feature type="domain" description="Methionyl/Valyl/Leucyl/Isoleucyl-tRNA synthetase anticodon-binding" evidence="19">
    <location>
        <begin position="799"/>
        <end position="949"/>
    </location>
</feature>